<keyword evidence="2" id="KW-1185">Reference proteome</keyword>
<proteinExistence type="predicted"/>
<organism evidence="3">
    <name type="scientific">Nippostrongylus brasiliensis</name>
    <name type="common">Rat hookworm</name>
    <dbReference type="NCBI Taxonomy" id="27835"/>
    <lineage>
        <taxon>Eukaryota</taxon>
        <taxon>Metazoa</taxon>
        <taxon>Ecdysozoa</taxon>
        <taxon>Nematoda</taxon>
        <taxon>Chromadorea</taxon>
        <taxon>Rhabditida</taxon>
        <taxon>Rhabditina</taxon>
        <taxon>Rhabditomorpha</taxon>
        <taxon>Strongyloidea</taxon>
        <taxon>Heligmosomidae</taxon>
        <taxon>Nippostrongylus</taxon>
    </lineage>
</organism>
<dbReference type="EMBL" id="UYSL01020827">
    <property type="protein sequence ID" value="VDL76280.1"/>
    <property type="molecule type" value="Genomic_DNA"/>
</dbReference>
<evidence type="ECO:0000313" key="3">
    <source>
        <dbReference type="WBParaSite" id="NBR_0001269001-mRNA-1"/>
    </source>
</evidence>
<reference evidence="1 2" key="2">
    <citation type="submission" date="2018-11" db="EMBL/GenBank/DDBJ databases">
        <authorList>
            <consortium name="Pathogen Informatics"/>
        </authorList>
    </citation>
    <scope>NUCLEOTIDE SEQUENCE [LARGE SCALE GENOMIC DNA]</scope>
</reference>
<dbReference type="WBParaSite" id="NBR_0001269001-mRNA-1">
    <property type="protein sequence ID" value="NBR_0001269001-mRNA-1"/>
    <property type="gene ID" value="NBR_0001269001"/>
</dbReference>
<dbReference type="AlphaFoldDB" id="A0A0N4Y8V9"/>
<name>A0A0N4Y8V9_NIPBR</name>
<reference evidence="3" key="1">
    <citation type="submission" date="2017-02" db="UniProtKB">
        <authorList>
            <consortium name="WormBaseParasite"/>
        </authorList>
    </citation>
    <scope>IDENTIFICATION</scope>
</reference>
<sequence length="102" mass="10896">MEPALLSLDKKSTDYVASLLQGGFGARQIVEKINNHCKKCKACPYAFTCDCEHDAMSRVSCAHIHAELIHGSGGLLGDGLQADGYLPIGGKPLRYGGGRHPE</sequence>
<evidence type="ECO:0000313" key="2">
    <source>
        <dbReference type="Proteomes" id="UP000271162"/>
    </source>
</evidence>
<protein>
    <submittedName>
        <fullName evidence="3">SWIM-type domain-containing protein</fullName>
    </submittedName>
</protein>
<gene>
    <name evidence="1" type="ORF">NBR_LOCUS12691</name>
</gene>
<accession>A0A0N4Y8V9</accession>
<dbReference type="Proteomes" id="UP000271162">
    <property type="component" value="Unassembled WGS sequence"/>
</dbReference>
<evidence type="ECO:0000313" key="1">
    <source>
        <dbReference type="EMBL" id="VDL76280.1"/>
    </source>
</evidence>